<organism evidence="1 2">
    <name type="scientific">Leptomonas seymouri</name>
    <dbReference type="NCBI Taxonomy" id="5684"/>
    <lineage>
        <taxon>Eukaryota</taxon>
        <taxon>Discoba</taxon>
        <taxon>Euglenozoa</taxon>
        <taxon>Kinetoplastea</taxon>
        <taxon>Metakinetoplastina</taxon>
        <taxon>Trypanosomatida</taxon>
        <taxon>Trypanosomatidae</taxon>
        <taxon>Leishmaniinae</taxon>
        <taxon>Leptomonas</taxon>
    </lineage>
</organism>
<name>A0A0N1PFM1_LEPSE</name>
<dbReference type="OrthoDB" id="337735at2759"/>
<dbReference type="Proteomes" id="UP000038009">
    <property type="component" value="Unassembled WGS sequence"/>
</dbReference>
<gene>
    <name evidence="1" type="ORF">ABL78_1914</name>
</gene>
<accession>A0A0N1PFM1</accession>
<dbReference type="InterPro" id="IPR013922">
    <property type="entry name" value="Cyclin_PHO80-like"/>
</dbReference>
<keyword evidence="2" id="KW-1185">Reference proteome</keyword>
<comment type="caution">
    <text evidence="1">The sequence shown here is derived from an EMBL/GenBank/DDBJ whole genome shotgun (WGS) entry which is preliminary data.</text>
</comment>
<dbReference type="InterPro" id="IPR036915">
    <property type="entry name" value="Cyclin-like_sf"/>
</dbReference>
<dbReference type="OMA" id="HWINNGS"/>
<dbReference type="EMBL" id="LJSK01000035">
    <property type="protein sequence ID" value="KPI88948.1"/>
    <property type="molecule type" value="Genomic_DNA"/>
</dbReference>
<protein>
    <submittedName>
        <fullName evidence="1">Putative Cyc2-like cyclin</fullName>
    </submittedName>
</protein>
<dbReference type="CDD" id="cd20558">
    <property type="entry name" value="CYCLIN_ScPCL7-like"/>
    <property type="match status" value="1"/>
</dbReference>
<evidence type="ECO:0000313" key="1">
    <source>
        <dbReference type="EMBL" id="KPI88948.1"/>
    </source>
</evidence>
<dbReference type="Pfam" id="PF08613">
    <property type="entry name" value="Cyclin"/>
    <property type="match status" value="1"/>
</dbReference>
<dbReference type="VEuPathDB" id="TriTrypDB:Lsey_0035_0070"/>
<sequence length="282" mass="31075">MISIPVMTDETVVRRHTNAGAAATVEGSSCQADAAVQEECGESAAGGGAVPFHTTVNHWINNGSNNIDAVAPVGRDVSGVESVPAYFSATVPCGNSILDVGPAPANVAAPVDVAPPEMPPLAQYCALALQYRCDKSQDQDQNYRSCFHSSRIPSISLWDYVRRFAKYSICSEECFIIAMVLMDRYVYRTKVPITLRNVHRLYITAMTLSVKLRDDSYYSNAYYASIGGVLNGELNVLELELLDTVQWFTWVERSVYDAYVQRLGALFSLAMPHRVTPPSRRY</sequence>
<dbReference type="AlphaFoldDB" id="A0A0N1PFM1"/>
<reference evidence="1 2" key="1">
    <citation type="journal article" date="2015" name="PLoS Pathog.">
        <title>Leptomonas seymouri: Adaptations to the Dixenous Life Cycle Analyzed by Genome Sequencing, Transcriptome Profiling and Co-infection with Leishmania donovani.</title>
        <authorList>
            <person name="Kraeva N."/>
            <person name="Butenko A."/>
            <person name="Hlavacova J."/>
            <person name="Kostygov A."/>
            <person name="Myskova J."/>
            <person name="Grybchuk D."/>
            <person name="Lestinova T."/>
            <person name="Votypka J."/>
            <person name="Volf P."/>
            <person name="Opperdoes F."/>
            <person name="Flegontov P."/>
            <person name="Lukes J."/>
            <person name="Yurchenko V."/>
        </authorList>
    </citation>
    <scope>NUCLEOTIDE SEQUENCE [LARGE SCALE GENOMIC DNA]</scope>
    <source>
        <strain evidence="1 2">ATCC 30220</strain>
    </source>
</reference>
<evidence type="ECO:0000313" key="2">
    <source>
        <dbReference type="Proteomes" id="UP000038009"/>
    </source>
</evidence>
<dbReference type="GO" id="GO:0019901">
    <property type="term" value="F:protein kinase binding"/>
    <property type="evidence" value="ECO:0007669"/>
    <property type="project" value="InterPro"/>
</dbReference>
<dbReference type="PANTHER" id="PTHR15615">
    <property type="match status" value="1"/>
</dbReference>
<proteinExistence type="predicted"/>
<dbReference type="Gene3D" id="1.10.472.10">
    <property type="entry name" value="Cyclin-like"/>
    <property type="match status" value="1"/>
</dbReference>
<dbReference type="SUPFAM" id="SSF47954">
    <property type="entry name" value="Cyclin-like"/>
    <property type="match status" value="1"/>
</dbReference>
<dbReference type="PANTHER" id="PTHR15615:SF108">
    <property type="entry name" value="PROTEIN CNPPD1"/>
    <property type="match status" value="1"/>
</dbReference>